<dbReference type="InterPro" id="IPR051534">
    <property type="entry name" value="CBASS_pafABC_assoc_protein"/>
</dbReference>
<accession>A0A227KAU7</accession>
<reference evidence="3" key="1">
    <citation type="submission" date="2017-05" db="EMBL/GenBank/DDBJ databases">
        <title>Improved OligoMM genomes.</title>
        <authorList>
            <person name="Garzetti D."/>
        </authorList>
    </citation>
    <scope>NUCLEOTIDE SEQUENCE [LARGE SCALE GENOMIC DNA]</scope>
    <source>
        <strain evidence="3">YL45</strain>
    </source>
</reference>
<dbReference type="GeneID" id="78361802"/>
<dbReference type="InterPro" id="IPR026881">
    <property type="entry name" value="WYL_dom"/>
</dbReference>
<dbReference type="PANTHER" id="PTHR34580">
    <property type="match status" value="1"/>
</dbReference>
<gene>
    <name evidence="2" type="ORF">ADH67_12115</name>
</gene>
<dbReference type="PANTHER" id="PTHR34580:SF1">
    <property type="entry name" value="PROTEIN PAFC"/>
    <property type="match status" value="1"/>
</dbReference>
<organism evidence="2 3">
    <name type="scientific">Turicimonas muris</name>
    <dbReference type="NCBI Taxonomy" id="1796652"/>
    <lineage>
        <taxon>Bacteria</taxon>
        <taxon>Pseudomonadati</taxon>
        <taxon>Pseudomonadota</taxon>
        <taxon>Betaproteobacteria</taxon>
        <taxon>Burkholderiales</taxon>
        <taxon>Sutterellaceae</taxon>
        <taxon>Turicimonas</taxon>
    </lineage>
</organism>
<feature type="domain" description="WYL" evidence="1">
    <location>
        <begin position="158"/>
        <end position="225"/>
    </location>
</feature>
<evidence type="ECO:0000259" key="1">
    <source>
        <dbReference type="Pfam" id="PF13280"/>
    </source>
</evidence>
<sequence>MARTTTGAGEVRLLLEILKRIPSDRKISSTELLTVLENSGFTVNKRTFQRYLKELVEADCGIMCDSSSKPFGYRRTKTVTSLETLRLDNNAKLLLNLAKEQLKYQLPPEVSNSLDYLFSESDDPGRGSEDKLRQKWLDKVAVVSGSIPMMPPKILTRIFNEVAAGLFEGKQLDISYTTSDGKDKQVRVSPLGLVQQEVRLYLVCEYVGSGELRHFALHRMKDVRIVDMQAEYPKKFNLKSYVKNNHFNYGSGSKVQLRIEFTNLITAVNMKETPFNPTQKIVQLDNRNFELTVEIEDSILLNGWIESWRESGGFVKVEKNEIIENTKAGQS</sequence>
<proteinExistence type="predicted"/>
<evidence type="ECO:0000313" key="2">
    <source>
        <dbReference type="EMBL" id="OXE44468.1"/>
    </source>
</evidence>
<dbReference type="EMBL" id="NHMP01000011">
    <property type="protein sequence ID" value="OXE44468.1"/>
    <property type="molecule type" value="Genomic_DNA"/>
</dbReference>
<keyword evidence="3" id="KW-1185">Reference proteome</keyword>
<dbReference type="Pfam" id="PF13280">
    <property type="entry name" value="WYL"/>
    <property type="match status" value="1"/>
</dbReference>
<evidence type="ECO:0000313" key="3">
    <source>
        <dbReference type="Proteomes" id="UP000214610"/>
    </source>
</evidence>
<dbReference type="PROSITE" id="PS52050">
    <property type="entry name" value="WYL"/>
    <property type="match status" value="1"/>
</dbReference>
<dbReference type="Proteomes" id="UP000214610">
    <property type="component" value="Unassembled WGS sequence"/>
</dbReference>
<dbReference type="AlphaFoldDB" id="A0A227KAU7"/>
<protein>
    <submittedName>
        <fullName evidence="2">WYL domain-containing protein</fullName>
    </submittedName>
</protein>
<dbReference type="RefSeq" id="WP_066593590.1">
    <property type="nucleotide sequence ID" value="NZ_CAJTBZ010000040.1"/>
</dbReference>
<name>A0A227KAU7_9BURK</name>
<comment type="caution">
    <text evidence="2">The sequence shown here is derived from an EMBL/GenBank/DDBJ whole genome shotgun (WGS) entry which is preliminary data.</text>
</comment>